<dbReference type="PANTHER" id="PTHR45138">
    <property type="entry name" value="REGULATORY COMPONENTS OF SENSORY TRANSDUCTION SYSTEM"/>
    <property type="match status" value="1"/>
</dbReference>
<dbReference type="AlphaFoldDB" id="A0AA37M8S7"/>
<evidence type="ECO:0000256" key="1">
    <source>
        <dbReference type="ARBA" id="ARBA00012528"/>
    </source>
</evidence>
<dbReference type="PROSITE" id="PS50887">
    <property type="entry name" value="GGDEF"/>
    <property type="match status" value="1"/>
</dbReference>
<keyword evidence="3" id="KW-0472">Membrane</keyword>
<dbReference type="GO" id="GO:0005886">
    <property type="term" value="C:plasma membrane"/>
    <property type="evidence" value="ECO:0007669"/>
    <property type="project" value="TreeGrafter"/>
</dbReference>
<dbReference type="NCBIfam" id="TIGR00254">
    <property type="entry name" value="GGDEF"/>
    <property type="match status" value="1"/>
</dbReference>
<dbReference type="SMART" id="SM00267">
    <property type="entry name" value="GGDEF"/>
    <property type="match status" value="1"/>
</dbReference>
<dbReference type="Proteomes" id="UP001055286">
    <property type="component" value="Unassembled WGS sequence"/>
</dbReference>
<dbReference type="GO" id="GO:0052621">
    <property type="term" value="F:diguanylate cyclase activity"/>
    <property type="evidence" value="ECO:0007669"/>
    <property type="project" value="UniProtKB-EC"/>
</dbReference>
<feature type="transmembrane region" description="Helical" evidence="3">
    <location>
        <begin position="290"/>
        <end position="311"/>
    </location>
</feature>
<reference evidence="5" key="2">
    <citation type="submission" date="2021-08" db="EMBL/GenBank/DDBJ databases">
        <authorList>
            <person name="Tani A."/>
            <person name="Ola A."/>
            <person name="Ogura Y."/>
            <person name="Katsura K."/>
            <person name="Hayashi T."/>
        </authorList>
    </citation>
    <scope>NUCLEOTIDE SEQUENCE</scope>
    <source>
        <strain evidence="5">JCM 32048</strain>
    </source>
</reference>
<evidence type="ECO:0000256" key="2">
    <source>
        <dbReference type="ARBA" id="ARBA00034247"/>
    </source>
</evidence>
<dbReference type="Pfam" id="PF00990">
    <property type="entry name" value="GGDEF"/>
    <property type="match status" value="1"/>
</dbReference>
<dbReference type="CDD" id="cd01949">
    <property type="entry name" value="GGDEF"/>
    <property type="match status" value="1"/>
</dbReference>
<reference evidence="5" key="1">
    <citation type="journal article" date="2016" name="Front. Microbiol.">
        <title>Genome Sequence of the Piezophilic, Mesophilic Sulfate-Reducing Bacterium Desulfovibrio indicus J2T.</title>
        <authorList>
            <person name="Cao J."/>
            <person name="Maignien L."/>
            <person name="Shao Z."/>
            <person name="Alain K."/>
            <person name="Jebbar M."/>
        </authorList>
    </citation>
    <scope>NUCLEOTIDE SEQUENCE</scope>
    <source>
        <strain evidence="5">JCM 32048</strain>
    </source>
</reference>
<name>A0AA37M8S7_9HYPH</name>
<dbReference type="GO" id="GO:1902201">
    <property type="term" value="P:negative regulation of bacterial-type flagellum-dependent cell motility"/>
    <property type="evidence" value="ECO:0007669"/>
    <property type="project" value="TreeGrafter"/>
</dbReference>
<dbReference type="InterPro" id="IPR000160">
    <property type="entry name" value="GGDEF_dom"/>
</dbReference>
<keyword evidence="3" id="KW-1133">Transmembrane helix</keyword>
<dbReference type="CDD" id="cd12914">
    <property type="entry name" value="PDC1_DGC_like"/>
    <property type="match status" value="1"/>
</dbReference>
<evidence type="ECO:0000256" key="3">
    <source>
        <dbReference type="SAM" id="Phobius"/>
    </source>
</evidence>
<dbReference type="Gene3D" id="3.30.70.270">
    <property type="match status" value="1"/>
</dbReference>
<organism evidence="5 6">
    <name type="scientific">Methylobacterium frigidaeris</name>
    <dbReference type="NCBI Taxonomy" id="2038277"/>
    <lineage>
        <taxon>Bacteria</taxon>
        <taxon>Pseudomonadati</taxon>
        <taxon>Pseudomonadota</taxon>
        <taxon>Alphaproteobacteria</taxon>
        <taxon>Hyphomicrobiales</taxon>
        <taxon>Methylobacteriaceae</taxon>
        <taxon>Methylobacterium</taxon>
    </lineage>
</organism>
<dbReference type="Pfam" id="PF22588">
    <property type="entry name" value="dCache_1_like"/>
    <property type="match status" value="1"/>
</dbReference>
<accession>A0AA37M8S7</accession>
<dbReference type="FunFam" id="3.30.70.270:FF:000001">
    <property type="entry name" value="Diguanylate cyclase domain protein"/>
    <property type="match status" value="1"/>
</dbReference>
<dbReference type="EC" id="2.7.7.65" evidence="1"/>
<gene>
    <name evidence="5" type="ORF">MPEAHAMD_6670</name>
</gene>
<evidence type="ECO:0000313" key="6">
    <source>
        <dbReference type="Proteomes" id="UP001055286"/>
    </source>
</evidence>
<feature type="transmembrane region" description="Helical" evidence="3">
    <location>
        <begin position="16"/>
        <end position="37"/>
    </location>
</feature>
<dbReference type="EMBL" id="BPQJ01000066">
    <property type="protein sequence ID" value="GJD66472.1"/>
    <property type="molecule type" value="Genomic_DNA"/>
</dbReference>
<comment type="catalytic activity">
    <reaction evidence="2">
        <text>2 GTP = 3',3'-c-di-GMP + 2 diphosphate</text>
        <dbReference type="Rhea" id="RHEA:24898"/>
        <dbReference type="ChEBI" id="CHEBI:33019"/>
        <dbReference type="ChEBI" id="CHEBI:37565"/>
        <dbReference type="ChEBI" id="CHEBI:58805"/>
        <dbReference type="EC" id="2.7.7.65"/>
    </reaction>
</comment>
<dbReference type="RefSeq" id="WP_238193507.1">
    <property type="nucleotide sequence ID" value="NZ_BPQJ01000066.1"/>
</dbReference>
<proteinExistence type="predicted"/>
<dbReference type="GO" id="GO:0043709">
    <property type="term" value="P:cell adhesion involved in single-species biofilm formation"/>
    <property type="evidence" value="ECO:0007669"/>
    <property type="project" value="TreeGrafter"/>
</dbReference>
<sequence>MALSSRLTRRLRSARTWIALGVLAPIGMLLTSGLMLLDLRRDAWDKAEQTSKNLLQVIERDIARNVEIFDLSLQAVVDNLRTPGLDAVTPEMRQLVLFDRAGTARDVGVTLVIDERGEIAADSGALPARKGNYADREYFQVHQRRADLGLYVGRPLVSRLTGERMLPFSRRIDKPDGSFGGVALGTLKLTYFSRLFDQLGLGPEGAINLYLRDGTRIMRHLYEEADIGVNIAGAPTFRRFVGERSGSFVGTSVRDGVERHYAFTQVGDLPLVLNVALATADIEAGWRSKAAVIGGVVLVLCGLTAVLSLSFGRELRRRDAMQAELARLSCTDSLTGLANRRRFDDVFETAWASARRTGKPLSLLIVDADHFKRFNDRYGHAVGDEVLRGLARCLSASVHRPDDLVARVGGEEFAVLLPDTDAHGAARIASKVHAVIETLAVASAGIGAGSVTVSVGLASGAGRSGEEPEALYRAADAALYAAKEGGRDQTRCAPPYGPGSYAGIWVTRSVRRRGDQGSR</sequence>
<dbReference type="PANTHER" id="PTHR45138:SF9">
    <property type="entry name" value="DIGUANYLATE CYCLASE DGCM-RELATED"/>
    <property type="match status" value="1"/>
</dbReference>
<dbReference type="InterPro" id="IPR043128">
    <property type="entry name" value="Rev_trsase/Diguanyl_cyclase"/>
</dbReference>
<dbReference type="SUPFAM" id="SSF55073">
    <property type="entry name" value="Nucleotide cyclase"/>
    <property type="match status" value="1"/>
</dbReference>
<dbReference type="CDD" id="cd12915">
    <property type="entry name" value="PDC2_DGC_like"/>
    <property type="match status" value="1"/>
</dbReference>
<feature type="domain" description="GGDEF" evidence="4">
    <location>
        <begin position="359"/>
        <end position="495"/>
    </location>
</feature>
<keyword evidence="6" id="KW-1185">Reference proteome</keyword>
<protein>
    <recommendedName>
        <fullName evidence="1">diguanylate cyclase</fullName>
        <ecNumber evidence="1">2.7.7.65</ecNumber>
    </recommendedName>
</protein>
<dbReference type="Gene3D" id="3.30.450.20">
    <property type="entry name" value="PAS domain"/>
    <property type="match status" value="2"/>
</dbReference>
<dbReference type="InterPro" id="IPR050469">
    <property type="entry name" value="Diguanylate_Cyclase"/>
</dbReference>
<comment type="caution">
    <text evidence="5">The sequence shown here is derived from an EMBL/GenBank/DDBJ whole genome shotgun (WGS) entry which is preliminary data.</text>
</comment>
<dbReference type="InterPro" id="IPR054327">
    <property type="entry name" value="His-kinase-like_sensor"/>
</dbReference>
<dbReference type="InterPro" id="IPR029787">
    <property type="entry name" value="Nucleotide_cyclase"/>
</dbReference>
<evidence type="ECO:0000259" key="4">
    <source>
        <dbReference type="PROSITE" id="PS50887"/>
    </source>
</evidence>
<keyword evidence="3" id="KW-0812">Transmembrane</keyword>
<evidence type="ECO:0000313" key="5">
    <source>
        <dbReference type="EMBL" id="GJD66472.1"/>
    </source>
</evidence>